<dbReference type="AGR" id="Xenbase:XB-GENE-29093563"/>
<accession>A0A8J1IZL5</accession>
<evidence type="ECO:0000256" key="1">
    <source>
        <dbReference type="ARBA" id="ARBA00022744"/>
    </source>
</evidence>
<name>A0A8J1IZL5_XENTR</name>
<evidence type="ECO:0000256" key="5">
    <source>
        <dbReference type="SAM" id="MobiDB-lite"/>
    </source>
</evidence>
<organism evidence="7 8">
    <name type="scientific">Xenopus tropicalis</name>
    <name type="common">Western clawed frog</name>
    <name type="synonym">Silurana tropicalis</name>
    <dbReference type="NCBI Taxonomy" id="8364"/>
    <lineage>
        <taxon>Eukaryota</taxon>
        <taxon>Metazoa</taxon>
        <taxon>Chordata</taxon>
        <taxon>Craniata</taxon>
        <taxon>Vertebrata</taxon>
        <taxon>Euteleostomi</taxon>
        <taxon>Amphibia</taxon>
        <taxon>Batrachia</taxon>
        <taxon>Anura</taxon>
        <taxon>Pipoidea</taxon>
        <taxon>Pipidae</taxon>
        <taxon>Xenopodinae</taxon>
        <taxon>Xenopus</taxon>
        <taxon>Silurana</taxon>
    </lineage>
</organism>
<dbReference type="GO" id="GO:0045109">
    <property type="term" value="P:intermediate filament organization"/>
    <property type="evidence" value="ECO:0000318"/>
    <property type="project" value="GO_Central"/>
</dbReference>
<dbReference type="FunFam" id="1.20.5.1160:FF:000002">
    <property type="entry name" value="Type I keratin 10"/>
    <property type="match status" value="1"/>
</dbReference>
<dbReference type="FunFam" id="1.20.5.170:FF:000002">
    <property type="entry name" value="Type I keratin KA11"/>
    <property type="match status" value="1"/>
</dbReference>
<dbReference type="Pfam" id="PF00038">
    <property type="entry name" value="Filament"/>
    <property type="match status" value="1"/>
</dbReference>
<dbReference type="RefSeq" id="XP_031750195.1">
    <property type="nucleotide sequence ID" value="XM_031894335.1"/>
</dbReference>
<dbReference type="PANTHER" id="PTHR23239">
    <property type="entry name" value="INTERMEDIATE FILAMENT"/>
    <property type="match status" value="1"/>
</dbReference>
<feature type="compositionally biased region" description="Polar residues" evidence="5">
    <location>
        <begin position="436"/>
        <end position="448"/>
    </location>
</feature>
<dbReference type="InterPro" id="IPR002957">
    <property type="entry name" value="Keratin_I"/>
</dbReference>
<feature type="coiled-coil region" evidence="4">
    <location>
        <begin position="275"/>
        <end position="409"/>
    </location>
</feature>
<feature type="coiled-coil region" evidence="4">
    <location>
        <begin position="216"/>
        <end position="243"/>
    </location>
</feature>
<dbReference type="OMA" id="KYESEHV"/>
<keyword evidence="3 4" id="KW-0175">Coiled coil</keyword>
<dbReference type="GO" id="GO:0030280">
    <property type="term" value="F:structural constituent of skin epidermis"/>
    <property type="evidence" value="ECO:0000318"/>
    <property type="project" value="GO_Central"/>
</dbReference>
<dbReference type="KEGG" id="xtr:116407951"/>
<dbReference type="Proteomes" id="UP000008143">
    <property type="component" value="Chromosome 10"/>
</dbReference>
<evidence type="ECO:0000256" key="4">
    <source>
        <dbReference type="SAM" id="Coils"/>
    </source>
</evidence>
<dbReference type="InterPro" id="IPR039008">
    <property type="entry name" value="IF_rod_dom"/>
</dbReference>
<evidence type="ECO:0000256" key="3">
    <source>
        <dbReference type="ARBA" id="ARBA00023054"/>
    </source>
</evidence>
<dbReference type="GO" id="GO:0002009">
    <property type="term" value="P:morphogenesis of an epithelium"/>
    <property type="evidence" value="ECO:0000318"/>
    <property type="project" value="GO_Central"/>
</dbReference>
<dbReference type="PROSITE" id="PS51842">
    <property type="entry name" value="IF_ROD_2"/>
    <property type="match status" value="1"/>
</dbReference>
<dbReference type="Gene3D" id="1.20.5.1160">
    <property type="entry name" value="Vasodilator-stimulated phosphoprotein"/>
    <property type="match status" value="1"/>
</dbReference>
<dbReference type="AlphaFoldDB" id="A0A8J1IZL5"/>
<evidence type="ECO:0000259" key="6">
    <source>
        <dbReference type="PROSITE" id="PS51842"/>
    </source>
</evidence>
<feature type="region of interest" description="Disordered" evidence="5">
    <location>
        <begin position="420"/>
        <end position="448"/>
    </location>
</feature>
<reference evidence="8" key="1">
    <citation type="submission" date="2025-08" db="UniProtKB">
        <authorList>
            <consortium name="RefSeq"/>
        </authorList>
    </citation>
    <scope>IDENTIFICATION</scope>
    <source>
        <strain evidence="8">Nigerian</strain>
        <tissue evidence="8">Liver and blood</tissue>
    </source>
</reference>
<evidence type="ECO:0000313" key="7">
    <source>
        <dbReference type="Proteomes" id="UP000008143"/>
    </source>
</evidence>
<protein>
    <submittedName>
        <fullName evidence="8">Keratin-3, type I cytoskeletal 51 kDa-like</fullName>
    </submittedName>
</protein>
<dbReference type="OrthoDB" id="2441647at2759"/>
<dbReference type="GO" id="GO:0045095">
    <property type="term" value="C:keratin filament"/>
    <property type="evidence" value="ECO:0000318"/>
    <property type="project" value="GO_Central"/>
</dbReference>
<evidence type="ECO:0000313" key="9">
    <source>
        <dbReference type="Xenbase" id="XB-GENE-29093563"/>
    </source>
</evidence>
<evidence type="ECO:0000256" key="2">
    <source>
        <dbReference type="ARBA" id="ARBA00022754"/>
    </source>
</evidence>
<keyword evidence="7" id="KW-1185">Reference proteome</keyword>
<keyword evidence="1" id="KW-0416">Keratin</keyword>
<dbReference type="GO" id="GO:0005856">
    <property type="term" value="C:cytoskeleton"/>
    <property type="evidence" value="ECO:0000318"/>
    <property type="project" value="GO_Central"/>
</dbReference>
<feature type="coiled-coil region" evidence="4">
    <location>
        <begin position="107"/>
        <end position="141"/>
    </location>
</feature>
<dbReference type="PRINTS" id="PR01248">
    <property type="entry name" value="TYPE1KERATIN"/>
</dbReference>
<gene>
    <name evidence="8 9" type="primary">LOC116407951</name>
</gene>
<dbReference type="SMART" id="SM01391">
    <property type="entry name" value="Filament"/>
    <property type="match status" value="1"/>
</dbReference>
<dbReference type="GeneID" id="116407951"/>
<sequence length="448" mass="47880">MSYSASFKQSTKSGNQGYGGSQAGGAYFSTSTAGVGFGGAAGYGGGFAFDGSALGGGYGGGYGGGFGGGYGGGFGGGAAGGFGGGASGGFGGGAGGTIGIGNEKEAMQDLNGRLASYLDKVHELEAKNAELERKIKEWLDKHGPAPAEAPKDYSKYYKEIEDLKVKIITASKDNAVILLQCDNARLAADDFKQKYESEHVLSQAVEADINGLHKVMDDLNMSKTDLQSQLDGLTEELTYLKKNHDEEVKAIKAPVAGTVSVEMHAAPGSDLTKLLNDMRAQYEDLAQRNRKEAEDNFNKLSADLKKQIDQGQTVVVESSTEVTNLKRALQSLEIELQSLLAQKKSLEMQLAETEGRFCTKLSHIQENIASIEQHLEQLRAESECQKDEYDQLLDLKTKLEAEIKTYQSLLDKLGAIKVSQGEGQTRGGQTRGQDQMQSQTRGSGQQKH</sequence>
<dbReference type="GO" id="GO:0030855">
    <property type="term" value="P:epithelial cell differentiation"/>
    <property type="evidence" value="ECO:0000318"/>
    <property type="project" value="GO_Central"/>
</dbReference>
<evidence type="ECO:0000313" key="8">
    <source>
        <dbReference type="RefSeq" id="XP_031750195.1"/>
    </source>
</evidence>
<feature type="domain" description="IF rod" evidence="6">
    <location>
        <begin position="103"/>
        <end position="417"/>
    </location>
</feature>
<dbReference type="SUPFAM" id="SSF64593">
    <property type="entry name" value="Intermediate filament protein, coiled coil region"/>
    <property type="match status" value="2"/>
</dbReference>
<dbReference type="Gene3D" id="1.20.5.500">
    <property type="entry name" value="Single helix bin"/>
    <property type="match status" value="1"/>
</dbReference>
<dbReference type="PANTHER" id="PTHR23239:SF389">
    <property type="entry name" value="KERATIN-3, TYPE I CYTOSKELETAL 51 KDA-LIKE"/>
    <property type="match status" value="1"/>
</dbReference>
<dbReference type="Gene3D" id="1.20.5.170">
    <property type="match status" value="1"/>
</dbReference>
<dbReference type="Xenbase" id="XB-GENE-29093563">
    <property type="gene designation" value="LOC116407951"/>
</dbReference>
<proteinExistence type="predicted"/>
<keyword evidence="2" id="KW-0403">Intermediate filament</keyword>